<dbReference type="EMBL" id="CP024201">
    <property type="protein sequence ID" value="ATQ41592.1"/>
    <property type="molecule type" value="Genomic_DNA"/>
</dbReference>
<dbReference type="InterPro" id="IPR023393">
    <property type="entry name" value="START-like_dom_sf"/>
</dbReference>
<sequence length="154" mass="16893">MTTRSVTHATFHIERVFDCTPARLWRAFADPEQKARWSCHDDWRMKEMTFAVGGREIAGGSSAGGPYWEFDGTYLDIVDQQRFVVAYSMSRDGLRVSGSLITWQVAADPGGARLTFTDQGAYLDGHEDPAVREAGSGVGLDNLAAFLAAERDAA</sequence>
<evidence type="ECO:0000259" key="2">
    <source>
        <dbReference type="Pfam" id="PF08327"/>
    </source>
</evidence>
<evidence type="ECO:0000313" key="4">
    <source>
        <dbReference type="Proteomes" id="UP000228945"/>
    </source>
</evidence>
<dbReference type="Proteomes" id="UP000228945">
    <property type="component" value="Chromosome"/>
</dbReference>
<comment type="similarity">
    <text evidence="1">Belongs to the AHA1 family.</text>
</comment>
<organism evidence="3 4">
    <name type="scientific">Caulobacter mirabilis</name>
    <dbReference type="NCBI Taxonomy" id="69666"/>
    <lineage>
        <taxon>Bacteria</taxon>
        <taxon>Pseudomonadati</taxon>
        <taxon>Pseudomonadota</taxon>
        <taxon>Alphaproteobacteria</taxon>
        <taxon>Caulobacterales</taxon>
        <taxon>Caulobacteraceae</taxon>
        <taxon>Caulobacter</taxon>
    </lineage>
</organism>
<dbReference type="OrthoDB" id="9803476at2"/>
<dbReference type="InterPro" id="IPR013538">
    <property type="entry name" value="ASHA1/2-like_C"/>
</dbReference>
<proteinExistence type="inferred from homology"/>
<evidence type="ECO:0000313" key="3">
    <source>
        <dbReference type="EMBL" id="ATQ41592.1"/>
    </source>
</evidence>
<dbReference type="SUPFAM" id="SSF55961">
    <property type="entry name" value="Bet v1-like"/>
    <property type="match status" value="1"/>
</dbReference>
<dbReference type="AlphaFoldDB" id="A0A2D2AU97"/>
<protein>
    <submittedName>
        <fullName evidence="3">Polyketide cyclase</fullName>
    </submittedName>
</protein>
<dbReference type="Gene3D" id="3.30.530.20">
    <property type="match status" value="1"/>
</dbReference>
<name>A0A2D2AU97_9CAUL</name>
<keyword evidence="4" id="KW-1185">Reference proteome</keyword>
<feature type="domain" description="Activator of Hsp90 ATPase homologue 1/2-like C-terminal" evidence="2">
    <location>
        <begin position="18"/>
        <end position="147"/>
    </location>
</feature>
<gene>
    <name evidence="3" type="ORF">CSW64_03775</name>
</gene>
<reference evidence="3 4" key="1">
    <citation type="submission" date="2017-10" db="EMBL/GenBank/DDBJ databases">
        <title>Genome sequence of Caulobacter mirabilis FWC38.</title>
        <authorList>
            <person name="Fiebig A."/>
            <person name="Crosson S."/>
        </authorList>
    </citation>
    <scope>NUCLEOTIDE SEQUENCE [LARGE SCALE GENOMIC DNA]</scope>
    <source>
        <strain evidence="3 4">FWC 38</strain>
    </source>
</reference>
<dbReference type="Pfam" id="PF08327">
    <property type="entry name" value="AHSA1"/>
    <property type="match status" value="1"/>
</dbReference>
<dbReference type="RefSeq" id="WP_099620849.1">
    <property type="nucleotide sequence ID" value="NZ_CP024201.1"/>
</dbReference>
<evidence type="ECO:0000256" key="1">
    <source>
        <dbReference type="ARBA" id="ARBA00006817"/>
    </source>
</evidence>
<dbReference type="KEGG" id="cmb:CSW64_03775"/>
<accession>A0A2D2AU97</accession>